<keyword evidence="3" id="KW-1185">Reference proteome</keyword>
<keyword evidence="1" id="KW-1133">Transmembrane helix</keyword>
<evidence type="ECO:0000313" key="2">
    <source>
        <dbReference type="EMBL" id="KAH7274452.1"/>
    </source>
</evidence>
<accession>A0A9P9L5P4</accession>
<feature type="transmembrane region" description="Helical" evidence="1">
    <location>
        <begin position="94"/>
        <end position="110"/>
    </location>
</feature>
<dbReference type="EMBL" id="JAGTJS010000002">
    <property type="protein sequence ID" value="KAH7274452.1"/>
    <property type="molecule type" value="Genomic_DNA"/>
</dbReference>
<sequence>MFYGETSILSLFGLNSFSIPGQPRIHHIGEAMCFCGLIWLDELQIAIGLGGIEESEESGTEHGHSYLVILGRFGWMQKGWGTCMARNTFCPSRLLMGSWILMGFIFELVWRHFRVFPVWKVSLFCLACVLSCLFGRGRFYRRFACASLGAVCCVGKADFYRAFILIPRHLFDSFFPAPFLSIPSSSSSSSSSSADTHCFLLLSGHDVQPPGQTM</sequence>
<evidence type="ECO:0000256" key="1">
    <source>
        <dbReference type="SAM" id="Phobius"/>
    </source>
</evidence>
<comment type="caution">
    <text evidence="2">The sequence shown here is derived from an EMBL/GenBank/DDBJ whole genome shotgun (WGS) entry which is preliminary data.</text>
</comment>
<dbReference type="Proteomes" id="UP000736672">
    <property type="component" value="Unassembled WGS sequence"/>
</dbReference>
<dbReference type="AlphaFoldDB" id="A0A9P9L5P4"/>
<organism evidence="2 3">
    <name type="scientific">Fusarium solani</name>
    <name type="common">Filamentous fungus</name>
    <dbReference type="NCBI Taxonomy" id="169388"/>
    <lineage>
        <taxon>Eukaryota</taxon>
        <taxon>Fungi</taxon>
        <taxon>Dikarya</taxon>
        <taxon>Ascomycota</taxon>
        <taxon>Pezizomycotina</taxon>
        <taxon>Sordariomycetes</taxon>
        <taxon>Hypocreomycetidae</taxon>
        <taxon>Hypocreales</taxon>
        <taxon>Nectriaceae</taxon>
        <taxon>Fusarium</taxon>
        <taxon>Fusarium solani species complex</taxon>
    </lineage>
</organism>
<keyword evidence="1" id="KW-0812">Transmembrane</keyword>
<gene>
    <name evidence="2" type="ORF">B0J15DRAFT_130522</name>
</gene>
<feature type="transmembrane region" description="Helical" evidence="1">
    <location>
        <begin position="116"/>
        <end position="134"/>
    </location>
</feature>
<evidence type="ECO:0000313" key="3">
    <source>
        <dbReference type="Proteomes" id="UP000736672"/>
    </source>
</evidence>
<proteinExistence type="predicted"/>
<keyword evidence="1" id="KW-0472">Membrane</keyword>
<protein>
    <submittedName>
        <fullName evidence="2">Uncharacterized protein</fullName>
    </submittedName>
</protein>
<reference evidence="2" key="1">
    <citation type="journal article" date="2021" name="Nat. Commun.">
        <title>Genetic determinants of endophytism in the Arabidopsis root mycobiome.</title>
        <authorList>
            <person name="Mesny F."/>
            <person name="Miyauchi S."/>
            <person name="Thiergart T."/>
            <person name="Pickel B."/>
            <person name="Atanasova L."/>
            <person name="Karlsson M."/>
            <person name="Huettel B."/>
            <person name="Barry K.W."/>
            <person name="Haridas S."/>
            <person name="Chen C."/>
            <person name="Bauer D."/>
            <person name="Andreopoulos W."/>
            <person name="Pangilinan J."/>
            <person name="LaButti K."/>
            <person name="Riley R."/>
            <person name="Lipzen A."/>
            <person name="Clum A."/>
            <person name="Drula E."/>
            <person name="Henrissat B."/>
            <person name="Kohler A."/>
            <person name="Grigoriev I.V."/>
            <person name="Martin F.M."/>
            <person name="Hacquard S."/>
        </authorList>
    </citation>
    <scope>NUCLEOTIDE SEQUENCE</scope>
    <source>
        <strain evidence="2">FSSC 5 MPI-SDFR-AT-0091</strain>
    </source>
</reference>
<name>A0A9P9L5P4_FUSSL</name>